<name>A0AAN7JH44_9MYRT</name>
<organism evidence="2 3">
    <name type="scientific">Trapa incisa</name>
    <dbReference type="NCBI Taxonomy" id="236973"/>
    <lineage>
        <taxon>Eukaryota</taxon>
        <taxon>Viridiplantae</taxon>
        <taxon>Streptophyta</taxon>
        <taxon>Embryophyta</taxon>
        <taxon>Tracheophyta</taxon>
        <taxon>Spermatophyta</taxon>
        <taxon>Magnoliopsida</taxon>
        <taxon>eudicotyledons</taxon>
        <taxon>Gunneridae</taxon>
        <taxon>Pentapetalae</taxon>
        <taxon>rosids</taxon>
        <taxon>malvids</taxon>
        <taxon>Myrtales</taxon>
        <taxon>Lythraceae</taxon>
        <taxon>Trapa</taxon>
    </lineage>
</organism>
<reference evidence="2 3" key="1">
    <citation type="journal article" date="2023" name="Hortic Res">
        <title>Pangenome of water caltrop reveals structural variations and asymmetric subgenome divergence after allopolyploidization.</title>
        <authorList>
            <person name="Zhang X."/>
            <person name="Chen Y."/>
            <person name="Wang L."/>
            <person name="Yuan Y."/>
            <person name="Fang M."/>
            <person name="Shi L."/>
            <person name="Lu R."/>
            <person name="Comes H.P."/>
            <person name="Ma Y."/>
            <person name="Chen Y."/>
            <person name="Huang G."/>
            <person name="Zhou Y."/>
            <person name="Zheng Z."/>
            <person name="Qiu Y."/>
        </authorList>
    </citation>
    <scope>NUCLEOTIDE SEQUENCE [LARGE SCALE GENOMIC DNA]</scope>
    <source>
        <tissue evidence="2">Roots</tissue>
    </source>
</reference>
<accession>A0AAN7JH44</accession>
<evidence type="ECO:0000313" key="3">
    <source>
        <dbReference type="Proteomes" id="UP001345219"/>
    </source>
</evidence>
<dbReference type="Proteomes" id="UP001345219">
    <property type="component" value="Chromosome 1"/>
</dbReference>
<gene>
    <name evidence="2" type="ORF">SAY87_000601</name>
</gene>
<dbReference type="EMBL" id="JAXIOK010000023">
    <property type="protein sequence ID" value="KAK4742600.1"/>
    <property type="molecule type" value="Genomic_DNA"/>
</dbReference>
<comment type="caution">
    <text evidence="2">The sequence shown here is derived from an EMBL/GenBank/DDBJ whole genome shotgun (WGS) entry which is preliminary data.</text>
</comment>
<dbReference type="AlphaFoldDB" id="A0AAN7JH44"/>
<proteinExistence type="predicted"/>
<keyword evidence="3" id="KW-1185">Reference proteome</keyword>
<keyword evidence="1" id="KW-0812">Transmembrane</keyword>
<sequence>MKMSMVYFEEAWRYCDAFLVVVANLFVDGDLRMFSACTCNMWCIIIFYVCFMRLQQTRQTLNANMVQLNSAIDKVSSGLRGGNSIPTAPVVTHPDVEGTM</sequence>
<feature type="transmembrane region" description="Helical" evidence="1">
    <location>
        <begin position="33"/>
        <end position="51"/>
    </location>
</feature>
<keyword evidence="1" id="KW-0472">Membrane</keyword>
<protein>
    <submittedName>
        <fullName evidence="2">Uncharacterized protein</fullName>
    </submittedName>
</protein>
<evidence type="ECO:0000256" key="1">
    <source>
        <dbReference type="SAM" id="Phobius"/>
    </source>
</evidence>
<keyword evidence="1" id="KW-1133">Transmembrane helix</keyword>
<evidence type="ECO:0000313" key="2">
    <source>
        <dbReference type="EMBL" id="KAK4742600.1"/>
    </source>
</evidence>